<dbReference type="InterPro" id="IPR007393">
    <property type="entry name" value="YlxR_dom"/>
</dbReference>
<sequence>MEHVRTCVGCRQRETRKQLIRLVLVNTKLTIDESKSLPGRGAWIHAKAACFKLATERKAFSRALKCQVEADEQVLALAIEQAEAMMAKNE</sequence>
<accession>A0A6J6BKL6</accession>
<dbReference type="PANTHER" id="PTHR34215">
    <property type="entry name" value="BLL0784 PROTEIN"/>
    <property type="match status" value="1"/>
</dbReference>
<reference evidence="2" key="1">
    <citation type="submission" date="2020-05" db="EMBL/GenBank/DDBJ databases">
        <authorList>
            <person name="Chiriac C."/>
            <person name="Salcher M."/>
            <person name="Ghai R."/>
            <person name="Kavagutti S V."/>
        </authorList>
    </citation>
    <scope>NUCLEOTIDE SEQUENCE</scope>
</reference>
<gene>
    <name evidence="2" type="ORF">UFOPK1433_00382</name>
    <name evidence="3" type="ORF">UFOPK1843_00475</name>
</gene>
<dbReference type="Gene3D" id="3.30.1230.10">
    <property type="entry name" value="YlxR-like"/>
    <property type="match status" value="1"/>
</dbReference>
<dbReference type="InterPro" id="IPR037465">
    <property type="entry name" value="YlxR"/>
</dbReference>
<protein>
    <submittedName>
        <fullName evidence="2">Unannotated protein</fullName>
    </submittedName>
</protein>
<evidence type="ECO:0000313" key="2">
    <source>
        <dbReference type="EMBL" id="CAB4538718.1"/>
    </source>
</evidence>
<evidence type="ECO:0000313" key="3">
    <source>
        <dbReference type="EMBL" id="CAB4605489.1"/>
    </source>
</evidence>
<dbReference type="EMBL" id="CAEZUR010000028">
    <property type="protein sequence ID" value="CAB4605489.1"/>
    <property type="molecule type" value="Genomic_DNA"/>
</dbReference>
<name>A0A6J6BKL6_9ZZZZ</name>
<feature type="domain" description="YlxR" evidence="1">
    <location>
        <begin position="5"/>
        <end position="72"/>
    </location>
</feature>
<dbReference type="PANTHER" id="PTHR34215:SF1">
    <property type="entry name" value="YLXR DOMAIN-CONTAINING PROTEIN"/>
    <property type="match status" value="1"/>
</dbReference>
<proteinExistence type="predicted"/>
<organism evidence="2">
    <name type="scientific">freshwater metagenome</name>
    <dbReference type="NCBI Taxonomy" id="449393"/>
    <lineage>
        <taxon>unclassified sequences</taxon>
        <taxon>metagenomes</taxon>
        <taxon>ecological metagenomes</taxon>
    </lineage>
</organism>
<dbReference type="Pfam" id="PF04296">
    <property type="entry name" value="YlxR"/>
    <property type="match status" value="1"/>
</dbReference>
<dbReference type="EMBL" id="CAEZSN010000030">
    <property type="protein sequence ID" value="CAB4538718.1"/>
    <property type="molecule type" value="Genomic_DNA"/>
</dbReference>
<dbReference type="AlphaFoldDB" id="A0A6J6BKL6"/>
<dbReference type="InterPro" id="IPR035931">
    <property type="entry name" value="YlxR-like_sf"/>
</dbReference>
<dbReference type="SUPFAM" id="SSF64376">
    <property type="entry name" value="YlxR-like"/>
    <property type="match status" value="1"/>
</dbReference>
<evidence type="ECO:0000259" key="1">
    <source>
        <dbReference type="Pfam" id="PF04296"/>
    </source>
</evidence>